<name>F0WMM5_9STRA</name>
<sequence length="197" mass="22646">MAFFLICLSRQAYTVKAEYRLDIIKEKKALDMLNIQVHSVNTKDYSDKSKQENEKQIRNCKMKLDALHLQLDKYQHGGSKTELEQIVHKSSDYSFVNKLILTIGSILDDGGFSNYKVKKLAASRDATKLRLHVGMLRIKQNLKKVETHLGALFHHFRSTAKRTLNNMKEIHPKRKSVSEAIELAHCFGRLILIPANL</sequence>
<proteinExistence type="predicted"/>
<organism evidence="1">
    <name type="scientific">Albugo laibachii Nc14</name>
    <dbReference type="NCBI Taxonomy" id="890382"/>
    <lineage>
        <taxon>Eukaryota</taxon>
        <taxon>Sar</taxon>
        <taxon>Stramenopiles</taxon>
        <taxon>Oomycota</taxon>
        <taxon>Peronosporomycetes</taxon>
        <taxon>Albuginales</taxon>
        <taxon>Albuginaceae</taxon>
        <taxon>Albugo</taxon>
    </lineage>
</organism>
<reference evidence="1" key="2">
    <citation type="submission" date="2011-02" db="EMBL/GenBank/DDBJ databases">
        <authorList>
            <person name="MacLean D."/>
        </authorList>
    </citation>
    <scope>NUCLEOTIDE SEQUENCE</scope>
</reference>
<gene>
    <name evidence="1" type="primary">AlNc14C158G7712</name>
    <name evidence="1" type="ORF">ALNC14_087010</name>
</gene>
<dbReference type="AlphaFoldDB" id="F0WMM5"/>
<accession>F0WMM5</accession>
<dbReference type="HOGENOM" id="CLU_1386393_0_0_1"/>
<protein>
    <submittedName>
        <fullName evidence="1">AlNc14C158G7712 protein</fullName>
    </submittedName>
</protein>
<evidence type="ECO:0000313" key="1">
    <source>
        <dbReference type="EMBL" id="CCA22558.1"/>
    </source>
</evidence>
<dbReference type="EMBL" id="FR824203">
    <property type="protein sequence ID" value="CCA22558.1"/>
    <property type="molecule type" value="Genomic_DNA"/>
</dbReference>
<reference evidence="1" key="1">
    <citation type="journal article" date="2011" name="PLoS Biol.">
        <title>Gene gain and loss during evolution of obligate parasitism in the white rust pathogen of Arabidopsis thaliana.</title>
        <authorList>
            <person name="Kemen E."/>
            <person name="Gardiner A."/>
            <person name="Schultz-Larsen T."/>
            <person name="Kemen A.C."/>
            <person name="Balmuth A.L."/>
            <person name="Robert-Seilaniantz A."/>
            <person name="Bailey K."/>
            <person name="Holub E."/>
            <person name="Studholme D.J."/>
            <person name="Maclean D."/>
            <person name="Jones J.D."/>
        </authorList>
    </citation>
    <scope>NUCLEOTIDE SEQUENCE</scope>
</reference>